<keyword evidence="3" id="KW-0732">Signal</keyword>
<evidence type="ECO:0000256" key="1">
    <source>
        <dbReference type="SAM" id="Coils"/>
    </source>
</evidence>
<feature type="coiled-coil region" evidence="1">
    <location>
        <begin position="167"/>
        <end position="209"/>
    </location>
</feature>
<feature type="coiled-coil region" evidence="1">
    <location>
        <begin position="81"/>
        <end position="108"/>
    </location>
</feature>
<dbReference type="GO" id="GO:0032259">
    <property type="term" value="P:methylation"/>
    <property type="evidence" value="ECO:0007669"/>
    <property type="project" value="UniProtKB-KW"/>
</dbReference>
<evidence type="ECO:0000256" key="3">
    <source>
        <dbReference type="SAM" id="SignalP"/>
    </source>
</evidence>
<gene>
    <name evidence="4" type="ORF">DHV22_10915</name>
</gene>
<keyword evidence="1" id="KW-0175">Coiled coil</keyword>
<evidence type="ECO:0000313" key="4">
    <source>
        <dbReference type="EMBL" id="HCY82063.1"/>
    </source>
</evidence>
<feature type="transmembrane region" description="Helical" evidence="2">
    <location>
        <begin position="140"/>
        <end position="158"/>
    </location>
</feature>
<dbReference type="EMBL" id="DPRK01000177">
    <property type="protein sequence ID" value="HCY82063.1"/>
    <property type="molecule type" value="Genomic_DNA"/>
</dbReference>
<proteinExistence type="predicted"/>
<keyword evidence="4" id="KW-0489">Methyltransferase</keyword>
<evidence type="ECO:0000256" key="2">
    <source>
        <dbReference type="SAM" id="Phobius"/>
    </source>
</evidence>
<organism evidence="4 5">
    <name type="scientific">Xanthomarina gelatinilytica</name>
    <dbReference type="NCBI Taxonomy" id="1137281"/>
    <lineage>
        <taxon>Bacteria</taxon>
        <taxon>Pseudomonadati</taxon>
        <taxon>Bacteroidota</taxon>
        <taxon>Flavobacteriia</taxon>
        <taxon>Flavobacteriales</taxon>
        <taxon>Flavobacteriaceae</taxon>
        <taxon>Xanthomarina</taxon>
    </lineage>
</organism>
<sequence length="209" mass="24033">MKAFKFFTITLILLCSFNTIQAQTETSDKDDKPSLDNSTINNQFEYVLQKSGDFRGTNGSMYEAVKRSMLTTLQAHTNDTLKTLRKDLADTQAMVKTQANEISELKTNLSNPQASLEKTTNEKNNMSLFGLQMSKSSYNVLMWSIIGILLAMLMLFIYKYKNSHVITKEAKKALEEIEVEFEEHRKTALEREQKVRRQLQDELNKQKGI</sequence>
<comment type="caution">
    <text evidence="4">The sequence shown here is derived from an EMBL/GenBank/DDBJ whole genome shotgun (WGS) entry which is preliminary data.</text>
</comment>
<protein>
    <submittedName>
        <fullName evidence="4">tRNA (Guanine-N1)-methyltransferase</fullName>
    </submittedName>
</protein>
<keyword evidence="4" id="KW-0808">Transferase</keyword>
<keyword evidence="2" id="KW-0812">Transmembrane</keyword>
<keyword evidence="2" id="KW-1133">Transmembrane helix</keyword>
<feature type="chain" id="PRO_5017715758" evidence="3">
    <location>
        <begin position="23"/>
        <end position="209"/>
    </location>
</feature>
<dbReference type="GO" id="GO:0008168">
    <property type="term" value="F:methyltransferase activity"/>
    <property type="evidence" value="ECO:0007669"/>
    <property type="project" value="UniProtKB-KW"/>
</dbReference>
<name>A0A3D6BS92_9FLAO</name>
<dbReference type="Proteomes" id="UP000263268">
    <property type="component" value="Unassembled WGS sequence"/>
</dbReference>
<evidence type="ECO:0000313" key="5">
    <source>
        <dbReference type="Proteomes" id="UP000263268"/>
    </source>
</evidence>
<reference evidence="4 5" key="1">
    <citation type="journal article" date="2018" name="Nat. Biotechnol.">
        <title>A standardized bacterial taxonomy based on genome phylogeny substantially revises the tree of life.</title>
        <authorList>
            <person name="Parks D.H."/>
            <person name="Chuvochina M."/>
            <person name="Waite D.W."/>
            <person name="Rinke C."/>
            <person name="Skarshewski A."/>
            <person name="Chaumeil P.A."/>
            <person name="Hugenholtz P."/>
        </authorList>
    </citation>
    <scope>NUCLEOTIDE SEQUENCE [LARGE SCALE GENOMIC DNA]</scope>
    <source>
        <strain evidence="4">UBA10227</strain>
    </source>
</reference>
<accession>A0A3D6BS92</accession>
<keyword evidence="2" id="KW-0472">Membrane</keyword>
<feature type="signal peptide" evidence="3">
    <location>
        <begin position="1"/>
        <end position="22"/>
    </location>
</feature>
<dbReference type="AlphaFoldDB" id="A0A3D6BS92"/>